<dbReference type="EMBL" id="JBHTHM010000597">
    <property type="protein sequence ID" value="MFD0784914.1"/>
    <property type="molecule type" value="Genomic_DNA"/>
</dbReference>
<reference evidence="3" key="1">
    <citation type="journal article" date="2019" name="Int. J. Syst. Evol. Microbiol.">
        <title>The Global Catalogue of Microorganisms (GCM) 10K type strain sequencing project: providing services to taxonomists for standard genome sequencing and annotation.</title>
        <authorList>
            <consortium name="The Broad Institute Genomics Platform"/>
            <consortium name="The Broad Institute Genome Sequencing Center for Infectious Disease"/>
            <person name="Wu L."/>
            <person name="Ma J."/>
        </authorList>
    </citation>
    <scope>NUCLEOTIDE SEQUENCE [LARGE SCALE GENOMIC DNA]</scope>
    <source>
        <strain evidence="3">JCM 32148</strain>
    </source>
</reference>
<keyword evidence="3" id="KW-1185">Reference proteome</keyword>
<name>A0ABW3A2L9_9ACTN</name>
<organism evidence="2 3">
    <name type="scientific">Micromonospora azadirachtae</name>
    <dbReference type="NCBI Taxonomy" id="1970735"/>
    <lineage>
        <taxon>Bacteria</taxon>
        <taxon>Bacillati</taxon>
        <taxon>Actinomycetota</taxon>
        <taxon>Actinomycetes</taxon>
        <taxon>Micromonosporales</taxon>
        <taxon>Micromonosporaceae</taxon>
        <taxon>Micromonospora</taxon>
    </lineage>
</organism>
<sequence>MAIALAVALLSTGASAVASPPASDPSPAAARPGLAPAGAGGTYLDEEGNVLSMRGQDADLAAGSALLLGCTPGNGADNPHYTLPDVSGHGTYVKGTCTNNTANVYNCLYEWYTDGTWRRKSCSSTVTVTAGGGAGNRSNARHVCHSTSQLVSWRNHEDVDVIGEIDDSNQPSRDADLYCVVN</sequence>
<evidence type="ECO:0000313" key="2">
    <source>
        <dbReference type="EMBL" id="MFD0784914.1"/>
    </source>
</evidence>
<evidence type="ECO:0008006" key="4">
    <source>
        <dbReference type="Google" id="ProtNLM"/>
    </source>
</evidence>
<evidence type="ECO:0000313" key="3">
    <source>
        <dbReference type="Proteomes" id="UP001597053"/>
    </source>
</evidence>
<protein>
    <recommendedName>
        <fullName evidence="4">Ig-like domain-containing protein</fullName>
    </recommendedName>
</protein>
<proteinExistence type="predicted"/>
<feature type="signal peptide" evidence="1">
    <location>
        <begin position="1"/>
        <end position="16"/>
    </location>
</feature>
<accession>A0ABW3A2L9</accession>
<evidence type="ECO:0000256" key="1">
    <source>
        <dbReference type="SAM" id="SignalP"/>
    </source>
</evidence>
<dbReference type="Proteomes" id="UP001597053">
    <property type="component" value="Unassembled WGS sequence"/>
</dbReference>
<comment type="caution">
    <text evidence="2">The sequence shown here is derived from an EMBL/GenBank/DDBJ whole genome shotgun (WGS) entry which is preliminary data.</text>
</comment>
<feature type="chain" id="PRO_5045143049" description="Ig-like domain-containing protein" evidence="1">
    <location>
        <begin position="17"/>
        <end position="182"/>
    </location>
</feature>
<keyword evidence="1" id="KW-0732">Signal</keyword>
<gene>
    <name evidence="2" type="ORF">ACFQZ8_13475</name>
</gene>